<comment type="caution">
    <text evidence="12">The sequence shown here is derived from an EMBL/GenBank/DDBJ whole genome shotgun (WGS) entry which is preliminary data.</text>
</comment>
<dbReference type="InterPro" id="IPR004154">
    <property type="entry name" value="Anticodon-bd"/>
</dbReference>
<keyword evidence="5 9" id="KW-0067">ATP-binding</keyword>
<evidence type="ECO:0000256" key="6">
    <source>
        <dbReference type="ARBA" id="ARBA00022917"/>
    </source>
</evidence>
<comment type="subcellular location">
    <subcellularLocation>
        <location evidence="9">Cytoplasm</location>
    </subcellularLocation>
</comment>
<dbReference type="InterPro" id="IPR004516">
    <property type="entry name" value="HisRS/HisZ"/>
</dbReference>
<dbReference type="Gene3D" id="3.40.50.800">
    <property type="entry name" value="Anticodon-binding domain"/>
    <property type="match status" value="1"/>
</dbReference>
<dbReference type="SUPFAM" id="SSF52954">
    <property type="entry name" value="Class II aaRS ABD-related"/>
    <property type="match status" value="1"/>
</dbReference>
<feature type="binding site" evidence="10">
    <location>
        <position position="128"/>
    </location>
    <ligand>
        <name>L-histidine</name>
        <dbReference type="ChEBI" id="CHEBI:57595"/>
    </ligand>
</feature>
<feature type="binding site" evidence="10">
    <location>
        <position position="124"/>
    </location>
    <ligand>
        <name>L-histidine</name>
        <dbReference type="ChEBI" id="CHEBI:57595"/>
    </ligand>
</feature>
<reference evidence="12" key="1">
    <citation type="journal article" date="2021" name="PeerJ">
        <title>Extensive microbial diversity within the chicken gut microbiome revealed by metagenomics and culture.</title>
        <authorList>
            <person name="Gilroy R."/>
            <person name="Ravi A."/>
            <person name="Getino M."/>
            <person name="Pursley I."/>
            <person name="Horton D.L."/>
            <person name="Alikhan N.F."/>
            <person name="Baker D."/>
            <person name="Gharbi K."/>
            <person name="Hall N."/>
            <person name="Watson M."/>
            <person name="Adriaenssens E.M."/>
            <person name="Foster-Nyarko E."/>
            <person name="Jarju S."/>
            <person name="Secka A."/>
            <person name="Antonio M."/>
            <person name="Oren A."/>
            <person name="Chaudhuri R.R."/>
            <person name="La Ragione R."/>
            <person name="Hildebrand F."/>
            <person name="Pallen M.J."/>
        </authorList>
    </citation>
    <scope>NUCLEOTIDE SEQUENCE</scope>
    <source>
        <strain evidence="12">ChiW4-1371</strain>
    </source>
</reference>
<evidence type="ECO:0000259" key="11">
    <source>
        <dbReference type="PROSITE" id="PS50862"/>
    </source>
</evidence>
<dbReference type="InterPro" id="IPR036621">
    <property type="entry name" value="Anticodon-bd_dom_sf"/>
</dbReference>
<dbReference type="InterPro" id="IPR041715">
    <property type="entry name" value="HisRS-like_core"/>
</dbReference>
<dbReference type="CDD" id="cd00773">
    <property type="entry name" value="HisRS-like_core"/>
    <property type="match status" value="1"/>
</dbReference>
<dbReference type="PIRSF" id="PIRSF001549">
    <property type="entry name" value="His-tRNA_synth"/>
    <property type="match status" value="1"/>
</dbReference>
<dbReference type="Pfam" id="PF13393">
    <property type="entry name" value="tRNA-synt_His"/>
    <property type="match status" value="1"/>
</dbReference>
<feature type="domain" description="Aminoacyl-transfer RNA synthetases class-II family profile" evidence="11">
    <location>
        <begin position="1"/>
        <end position="337"/>
    </location>
</feature>
<dbReference type="GO" id="GO:0004821">
    <property type="term" value="F:histidine-tRNA ligase activity"/>
    <property type="evidence" value="ECO:0007669"/>
    <property type="project" value="UniProtKB-UniRule"/>
</dbReference>
<keyword evidence="7 9" id="KW-0030">Aminoacyl-tRNA synthetase</keyword>
<evidence type="ECO:0000313" key="13">
    <source>
        <dbReference type="Proteomes" id="UP000824176"/>
    </source>
</evidence>
<evidence type="ECO:0000256" key="8">
    <source>
        <dbReference type="ARBA" id="ARBA00047639"/>
    </source>
</evidence>
<feature type="binding site" evidence="10">
    <location>
        <position position="256"/>
    </location>
    <ligand>
        <name>L-histidine</name>
        <dbReference type="ChEBI" id="CHEBI:57595"/>
    </ligand>
</feature>
<accession>A0A9D2GSU2</accession>
<dbReference type="NCBIfam" id="TIGR00442">
    <property type="entry name" value="hisS"/>
    <property type="match status" value="1"/>
</dbReference>
<gene>
    <name evidence="9 12" type="primary">hisS</name>
    <name evidence="12" type="ORF">H9804_02260</name>
</gene>
<comment type="catalytic activity">
    <reaction evidence="8 9">
        <text>tRNA(His) + L-histidine + ATP = L-histidyl-tRNA(His) + AMP + diphosphate + H(+)</text>
        <dbReference type="Rhea" id="RHEA:17313"/>
        <dbReference type="Rhea" id="RHEA-COMP:9665"/>
        <dbReference type="Rhea" id="RHEA-COMP:9689"/>
        <dbReference type="ChEBI" id="CHEBI:15378"/>
        <dbReference type="ChEBI" id="CHEBI:30616"/>
        <dbReference type="ChEBI" id="CHEBI:33019"/>
        <dbReference type="ChEBI" id="CHEBI:57595"/>
        <dbReference type="ChEBI" id="CHEBI:78442"/>
        <dbReference type="ChEBI" id="CHEBI:78527"/>
        <dbReference type="ChEBI" id="CHEBI:456215"/>
        <dbReference type="EC" id="6.1.1.21"/>
    </reaction>
</comment>
<dbReference type="Gene3D" id="3.30.930.10">
    <property type="entry name" value="Bira Bifunctional Protein, Domain 2"/>
    <property type="match status" value="1"/>
</dbReference>
<dbReference type="InterPro" id="IPR033656">
    <property type="entry name" value="HisRS_anticodon"/>
</dbReference>
<evidence type="ECO:0000256" key="4">
    <source>
        <dbReference type="ARBA" id="ARBA00022741"/>
    </source>
</evidence>
<feature type="binding site" evidence="10">
    <location>
        <begin position="79"/>
        <end position="81"/>
    </location>
    <ligand>
        <name>L-histidine</name>
        <dbReference type="ChEBI" id="CHEBI:57595"/>
    </ligand>
</feature>
<dbReference type="HAMAP" id="MF_00127">
    <property type="entry name" value="His_tRNA_synth"/>
    <property type="match status" value="1"/>
</dbReference>
<feature type="binding site" evidence="10">
    <location>
        <begin position="260"/>
        <end position="261"/>
    </location>
    <ligand>
        <name>L-histidine</name>
        <dbReference type="ChEBI" id="CHEBI:57595"/>
    </ligand>
</feature>
<dbReference type="PANTHER" id="PTHR43707">
    <property type="entry name" value="HISTIDYL-TRNA SYNTHETASE"/>
    <property type="match status" value="1"/>
</dbReference>
<name>A0A9D2GSU2_9BACT</name>
<keyword evidence="4 9" id="KW-0547">Nucleotide-binding</keyword>
<evidence type="ECO:0000256" key="2">
    <source>
        <dbReference type="ARBA" id="ARBA00011738"/>
    </source>
</evidence>
<dbReference type="AlphaFoldDB" id="A0A9D2GSU2"/>
<dbReference type="Pfam" id="PF03129">
    <property type="entry name" value="HGTP_anticodon"/>
    <property type="match status" value="1"/>
</dbReference>
<organism evidence="12 13">
    <name type="scientific">Candidatus Mucispirillum faecigallinarum</name>
    <dbReference type="NCBI Taxonomy" id="2838699"/>
    <lineage>
        <taxon>Bacteria</taxon>
        <taxon>Pseudomonadati</taxon>
        <taxon>Deferribacterota</taxon>
        <taxon>Deferribacteres</taxon>
        <taxon>Deferribacterales</taxon>
        <taxon>Mucispirillaceae</taxon>
        <taxon>Mucispirillum</taxon>
    </lineage>
</organism>
<comment type="similarity">
    <text evidence="1 9">Belongs to the class-II aminoacyl-tRNA synthetase family.</text>
</comment>
<dbReference type="GO" id="GO:0006427">
    <property type="term" value="P:histidyl-tRNA aminoacylation"/>
    <property type="evidence" value="ECO:0007669"/>
    <property type="project" value="UniProtKB-UniRule"/>
</dbReference>
<dbReference type="Proteomes" id="UP000824176">
    <property type="component" value="Unassembled WGS sequence"/>
</dbReference>
<dbReference type="InterPro" id="IPR045864">
    <property type="entry name" value="aa-tRNA-synth_II/BPL/LPL"/>
</dbReference>
<dbReference type="PANTHER" id="PTHR43707:SF1">
    <property type="entry name" value="HISTIDINE--TRNA LIGASE, MITOCHONDRIAL-RELATED"/>
    <property type="match status" value="1"/>
</dbReference>
<evidence type="ECO:0000256" key="3">
    <source>
        <dbReference type="ARBA" id="ARBA00022598"/>
    </source>
</evidence>
<dbReference type="SUPFAM" id="SSF55681">
    <property type="entry name" value="Class II aaRS and biotin synthetases"/>
    <property type="match status" value="1"/>
</dbReference>
<dbReference type="EC" id="6.1.1.21" evidence="9"/>
<dbReference type="InterPro" id="IPR015807">
    <property type="entry name" value="His-tRNA-ligase"/>
</dbReference>
<proteinExistence type="inferred from homology"/>
<dbReference type="EMBL" id="DXAQ01000033">
    <property type="protein sequence ID" value="HIZ88742.1"/>
    <property type="molecule type" value="Genomic_DNA"/>
</dbReference>
<evidence type="ECO:0000256" key="7">
    <source>
        <dbReference type="ARBA" id="ARBA00023146"/>
    </source>
</evidence>
<sequence>MLQKVKGFRDIFGEDTAYWHKIEADIQRFFKSCGFSEFRLPVLEKTAVFKRGIGETTDIVEKEMFTFIDSDEQVSLRPEGTASLMRAYIENNLHNPPGIKKYYYLGNMFRRERPQKGRFRQFTQIGVEVLECDAPLLDAEIISMLYKTAEILGLLEYVSMEINSIGCQECRPKYKEDLIKYFKEKKDALCDDCKRRLETNPLRILDCKVESCKNIAKDAPSILSYLCDTCNNHFESVKEYLTIMNIPFKINERMVRGLDYYIRTAFELVTDRLGAASAVGAGGRYDGLVKSLGGKDTAGIGFAIGLDRVVELLKEVNPIEYRYTDVYILVFDKENLPYTFKLTENFRKAGYIAEYDYNLASMKSQMKKADKSKAKYAVILGSNEVKDNKAAVKDLVSGEQSLIELENVFEYIKNKLI</sequence>
<evidence type="ECO:0000256" key="1">
    <source>
        <dbReference type="ARBA" id="ARBA00008226"/>
    </source>
</evidence>
<dbReference type="GO" id="GO:0005737">
    <property type="term" value="C:cytoplasm"/>
    <property type="evidence" value="ECO:0007669"/>
    <property type="project" value="UniProtKB-SubCell"/>
</dbReference>
<evidence type="ECO:0000256" key="10">
    <source>
        <dbReference type="PIRSR" id="PIRSR001549-1"/>
    </source>
</evidence>
<evidence type="ECO:0000256" key="9">
    <source>
        <dbReference type="HAMAP-Rule" id="MF_00127"/>
    </source>
</evidence>
<dbReference type="InterPro" id="IPR006195">
    <property type="entry name" value="aa-tRNA-synth_II"/>
</dbReference>
<keyword evidence="3 9" id="KW-0436">Ligase</keyword>
<feature type="binding site" evidence="10">
    <location>
        <position position="110"/>
    </location>
    <ligand>
        <name>L-histidine</name>
        <dbReference type="ChEBI" id="CHEBI:57595"/>
    </ligand>
</feature>
<keyword evidence="9" id="KW-0963">Cytoplasm</keyword>
<evidence type="ECO:0000256" key="5">
    <source>
        <dbReference type="ARBA" id="ARBA00022840"/>
    </source>
</evidence>
<dbReference type="CDD" id="cd00859">
    <property type="entry name" value="HisRS_anticodon"/>
    <property type="match status" value="1"/>
</dbReference>
<comment type="subunit">
    <text evidence="2 9">Homodimer.</text>
</comment>
<reference evidence="12" key="2">
    <citation type="submission" date="2021-04" db="EMBL/GenBank/DDBJ databases">
        <authorList>
            <person name="Gilroy R."/>
        </authorList>
    </citation>
    <scope>NUCLEOTIDE SEQUENCE</scope>
    <source>
        <strain evidence="12">ChiW4-1371</strain>
    </source>
</reference>
<dbReference type="GO" id="GO:0005524">
    <property type="term" value="F:ATP binding"/>
    <property type="evidence" value="ECO:0007669"/>
    <property type="project" value="UniProtKB-UniRule"/>
</dbReference>
<evidence type="ECO:0000313" key="12">
    <source>
        <dbReference type="EMBL" id="HIZ88742.1"/>
    </source>
</evidence>
<dbReference type="PROSITE" id="PS50862">
    <property type="entry name" value="AA_TRNA_LIGASE_II"/>
    <property type="match status" value="1"/>
</dbReference>
<protein>
    <recommendedName>
        <fullName evidence="9">Histidine--tRNA ligase</fullName>
        <ecNumber evidence="9">6.1.1.21</ecNumber>
    </recommendedName>
    <alternativeName>
        <fullName evidence="9">Histidyl-tRNA synthetase</fullName>
        <shortName evidence="9">HisRS</shortName>
    </alternativeName>
</protein>
<keyword evidence="6 9" id="KW-0648">Protein biosynthesis</keyword>